<feature type="signal peptide" evidence="1">
    <location>
        <begin position="1"/>
        <end position="17"/>
    </location>
</feature>
<evidence type="ECO:0008006" key="4">
    <source>
        <dbReference type="Google" id="ProtNLM"/>
    </source>
</evidence>
<accession>A0A974C6X8</accession>
<sequence>MLCTLPLHLFLPSDCSSSAVLCCEISYLQFKSVKDIFRDDGESKSTRRTSNLWSIMPFSAPKGTVSLVWVTKYPKLHFHQD</sequence>
<keyword evidence="1" id="KW-0732">Signal</keyword>
<evidence type="ECO:0000313" key="3">
    <source>
        <dbReference type="Proteomes" id="UP000694892"/>
    </source>
</evidence>
<dbReference type="Proteomes" id="UP000694892">
    <property type="component" value="Chromosome 8L"/>
</dbReference>
<dbReference type="AlphaFoldDB" id="A0A974C6X8"/>
<organism evidence="2 3">
    <name type="scientific">Xenopus laevis</name>
    <name type="common">African clawed frog</name>
    <dbReference type="NCBI Taxonomy" id="8355"/>
    <lineage>
        <taxon>Eukaryota</taxon>
        <taxon>Metazoa</taxon>
        <taxon>Chordata</taxon>
        <taxon>Craniata</taxon>
        <taxon>Vertebrata</taxon>
        <taxon>Euteleostomi</taxon>
        <taxon>Amphibia</taxon>
        <taxon>Batrachia</taxon>
        <taxon>Anura</taxon>
        <taxon>Pipoidea</taxon>
        <taxon>Pipidae</taxon>
        <taxon>Xenopodinae</taxon>
        <taxon>Xenopus</taxon>
        <taxon>Xenopus</taxon>
    </lineage>
</organism>
<dbReference type="EMBL" id="CM004480">
    <property type="protein sequence ID" value="OCT67732.1"/>
    <property type="molecule type" value="Genomic_DNA"/>
</dbReference>
<evidence type="ECO:0000256" key="1">
    <source>
        <dbReference type="SAM" id="SignalP"/>
    </source>
</evidence>
<evidence type="ECO:0000313" key="2">
    <source>
        <dbReference type="EMBL" id="OCT67732.1"/>
    </source>
</evidence>
<reference evidence="3" key="1">
    <citation type="journal article" date="2016" name="Nature">
        <title>Genome evolution in the allotetraploid frog Xenopus laevis.</title>
        <authorList>
            <person name="Session A.M."/>
            <person name="Uno Y."/>
            <person name="Kwon T."/>
            <person name="Chapman J.A."/>
            <person name="Toyoda A."/>
            <person name="Takahashi S."/>
            <person name="Fukui A."/>
            <person name="Hikosaka A."/>
            <person name="Suzuki A."/>
            <person name="Kondo M."/>
            <person name="van Heeringen S.J."/>
            <person name="Quigley I."/>
            <person name="Heinz S."/>
            <person name="Ogino H."/>
            <person name="Ochi H."/>
            <person name="Hellsten U."/>
            <person name="Lyons J.B."/>
            <person name="Simakov O."/>
            <person name="Putnam N."/>
            <person name="Stites J."/>
            <person name="Kuroki Y."/>
            <person name="Tanaka T."/>
            <person name="Michiue T."/>
            <person name="Watanabe M."/>
            <person name="Bogdanovic O."/>
            <person name="Lister R."/>
            <person name="Georgiou G."/>
            <person name="Paranjpe S.S."/>
            <person name="van Kruijsbergen I."/>
            <person name="Shu S."/>
            <person name="Carlson J."/>
            <person name="Kinoshita T."/>
            <person name="Ohta Y."/>
            <person name="Mawaribuchi S."/>
            <person name="Jenkins J."/>
            <person name="Grimwood J."/>
            <person name="Schmutz J."/>
            <person name="Mitros T."/>
            <person name="Mozaffari S.V."/>
            <person name="Suzuki Y."/>
            <person name="Haramoto Y."/>
            <person name="Yamamoto T.S."/>
            <person name="Takagi C."/>
            <person name="Heald R."/>
            <person name="Miller K."/>
            <person name="Haudenschild C."/>
            <person name="Kitzman J."/>
            <person name="Nakayama T."/>
            <person name="Izutsu Y."/>
            <person name="Robert J."/>
            <person name="Fortriede J."/>
            <person name="Burns K."/>
            <person name="Lotay V."/>
            <person name="Karimi K."/>
            <person name="Yasuoka Y."/>
            <person name="Dichmann D.S."/>
            <person name="Flajnik M.F."/>
            <person name="Houston D.W."/>
            <person name="Shendure J."/>
            <person name="DuPasquier L."/>
            <person name="Vize P.D."/>
            <person name="Zorn A.M."/>
            <person name="Ito M."/>
            <person name="Marcotte E.M."/>
            <person name="Wallingford J.B."/>
            <person name="Ito Y."/>
            <person name="Asashima M."/>
            <person name="Ueno N."/>
            <person name="Matsuda Y."/>
            <person name="Veenstra G.J."/>
            <person name="Fujiyama A."/>
            <person name="Harland R.M."/>
            <person name="Taira M."/>
            <person name="Rokhsar D.S."/>
        </authorList>
    </citation>
    <scope>NUCLEOTIDE SEQUENCE [LARGE SCALE GENOMIC DNA]</scope>
    <source>
        <strain evidence="3">J</strain>
    </source>
</reference>
<name>A0A974C6X8_XENLA</name>
<proteinExistence type="predicted"/>
<gene>
    <name evidence="2" type="ORF">XELAEV_18039035mg</name>
</gene>
<feature type="chain" id="PRO_5036764810" description="Secreted protein" evidence="1">
    <location>
        <begin position="18"/>
        <end position="81"/>
    </location>
</feature>
<protein>
    <recommendedName>
        <fullName evidence="4">Secreted protein</fullName>
    </recommendedName>
</protein>